<evidence type="ECO:0000313" key="1">
    <source>
        <dbReference type="EMBL" id="KIL61821.1"/>
    </source>
</evidence>
<gene>
    <name evidence="1" type="ORF">M378DRAFT_25926</name>
</gene>
<dbReference type="HOGENOM" id="CLU_1067701_0_0_1"/>
<organism evidence="1 2">
    <name type="scientific">Amanita muscaria (strain Koide BX008)</name>
    <dbReference type="NCBI Taxonomy" id="946122"/>
    <lineage>
        <taxon>Eukaryota</taxon>
        <taxon>Fungi</taxon>
        <taxon>Dikarya</taxon>
        <taxon>Basidiomycota</taxon>
        <taxon>Agaricomycotina</taxon>
        <taxon>Agaricomycetes</taxon>
        <taxon>Agaricomycetidae</taxon>
        <taxon>Agaricales</taxon>
        <taxon>Pluteineae</taxon>
        <taxon>Amanitaceae</taxon>
        <taxon>Amanita</taxon>
    </lineage>
</organism>
<name>A0A0C2WYA3_AMAMK</name>
<dbReference type="EMBL" id="KN818279">
    <property type="protein sequence ID" value="KIL61821.1"/>
    <property type="molecule type" value="Genomic_DNA"/>
</dbReference>
<reference evidence="1 2" key="1">
    <citation type="submission" date="2014-04" db="EMBL/GenBank/DDBJ databases">
        <title>Evolutionary Origins and Diversification of the Mycorrhizal Mutualists.</title>
        <authorList>
            <consortium name="DOE Joint Genome Institute"/>
            <consortium name="Mycorrhizal Genomics Consortium"/>
            <person name="Kohler A."/>
            <person name="Kuo A."/>
            <person name="Nagy L.G."/>
            <person name="Floudas D."/>
            <person name="Copeland A."/>
            <person name="Barry K.W."/>
            <person name="Cichocki N."/>
            <person name="Veneault-Fourrey C."/>
            <person name="LaButti K."/>
            <person name="Lindquist E.A."/>
            <person name="Lipzen A."/>
            <person name="Lundell T."/>
            <person name="Morin E."/>
            <person name="Murat C."/>
            <person name="Riley R."/>
            <person name="Ohm R."/>
            <person name="Sun H."/>
            <person name="Tunlid A."/>
            <person name="Henrissat B."/>
            <person name="Grigoriev I.V."/>
            <person name="Hibbett D.S."/>
            <person name="Martin F."/>
        </authorList>
    </citation>
    <scope>NUCLEOTIDE SEQUENCE [LARGE SCALE GENOMIC DNA]</scope>
    <source>
        <strain evidence="1 2">Koide BX008</strain>
    </source>
</reference>
<keyword evidence="2" id="KW-1185">Reference proteome</keyword>
<dbReference type="Proteomes" id="UP000054549">
    <property type="component" value="Unassembled WGS sequence"/>
</dbReference>
<proteinExistence type="predicted"/>
<feature type="non-terminal residue" evidence="1">
    <location>
        <position position="261"/>
    </location>
</feature>
<evidence type="ECO:0000313" key="2">
    <source>
        <dbReference type="Proteomes" id="UP000054549"/>
    </source>
</evidence>
<sequence length="261" mass="30053">MPLRFIICSRPEPRIRAILKKINDHQETEWKPSVSHSLQLRSRLYWLPRIRIQSLLPDIRNRLYIPIAWSLRNPTLLLQDVWKLYRPMSLSGDTSGPPPDMRDNLFDRISPDPLVSEIQIGFSEECREDIARYLTDKFNATGHQLGESDISQLVERSCGQFLYASIIVRLLDDSHPKDVLEMARNSSLPTPDLNKLYTVILERAKDAIRSRAQEGGPDCATELRTLMDTLAILIVFAENVHFFNVRENFQAIESLISIEKG</sequence>
<accession>A0A0C2WYA3</accession>
<protein>
    <submittedName>
        <fullName evidence="1">Uncharacterized protein</fullName>
    </submittedName>
</protein>
<dbReference type="AlphaFoldDB" id="A0A0C2WYA3"/>
<dbReference type="InParanoid" id="A0A0C2WYA3"/>